<accession>A0AA41V662</accession>
<evidence type="ECO:0000256" key="1">
    <source>
        <dbReference type="SAM" id="MobiDB-lite"/>
    </source>
</evidence>
<sequence>DTNNIDPTVNDMTMTQESVATAPTLSYPCGVLQQQHSNSRGRGRGNRGRGQGTRGRGARASVLNAPHVSNGFSMLTPPGMYMHVSAGTPYIKPSYGHGEIT</sequence>
<organism evidence="2 4">
    <name type="scientific">Papaver nudicaule</name>
    <name type="common">Iceland poppy</name>
    <dbReference type="NCBI Taxonomy" id="74823"/>
    <lineage>
        <taxon>Eukaryota</taxon>
        <taxon>Viridiplantae</taxon>
        <taxon>Streptophyta</taxon>
        <taxon>Embryophyta</taxon>
        <taxon>Tracheophyta</taxon>
        <taxon>Spermatophyta</taxon>
        <taxon>Magnoliopsida</taxon>
        <taxon>Ranunculales</taxon>
        <taxon>Papaveraceae</taxon>
        <taxon>Papaveroideae</taxon>
        <taxon>Papaver</taxon>
    </lineage>
</organism>
<gene>
    <name evidence="2" type="ORF">MKW94_013123</name>
    <name evidence="3" type="ORF">MKW94_024938</name>
</gene>
<reference evidence="2" key="1">
    <citation type="submission" date="2022-03" db="EMBL/GenBank/DDBJ databases">
        <title>A functionally conserved STORR gene fusion in Papaver species that diverged 16.8 million years ago.</title>
        <authorList>
            <person name="Catania T."/>
        </authorList>
    </citation>
    <scope>NUCLEOTIDE SEQUENCE</scope>
    <source>
        <strain evidence="2">S-191538</strain>
    </source>
</reference>
<feature type="region of interest" description="Disordered" evidence="1">
    <location>
        <begin position="31"/>
        <end position="70"/>
    </location>
</feature>
<comment type="caution">
    <text evidence="2">The sequence shown here is derived from an EMBL/GenBank/DDBJ whole genome shotgun (WGS) entry which is preliminary data.</text>
</comment>
<feature type="non-terminal residue" evidence="2">
    <location>
        <position position="1"/>
    </location>
</feature>
<dbReference type="EMBL" id="JAJJMA010165271">
    <property type="protein sequence ID" value="MCL7036200.1"/>
    <property type="molecule type" value="Genomic_DNA"/>
</dbReference>
<dbReference type="EMBL" id="JAJJMA010295393">
    <property type="protein sequence ID" value="MCL7047652.1"/>
    <property type="molecule type" value="Genomic_DNA"/>
</dbReference>
<name>A0AA41V662_PAPNU</name>
<evidence type="ECO:0000313" key="4">
    <source>
        <dbReference type="Proteomes" id="UP001177140"/>
    </source>
</evidence>
<dbReference type="AlphaFoldDB" id="A0AA41V662"/>
<dbReference type="Proteomes" id="UP001177140">
    <property type="component" value="Unassembled WGS sequence"/>
</dbReference>
<protein>
    <submittedName>
        <fullName evidence="2">Uncharacterized protein</fullName>
    </submittedName>
</protein>
<keyword evidence="4" id="KW-1185">Reference proteome</keyword>
<evidence type="ECO:0000313" key="2">
    <source>
        <dbReference type="EMBL" id="MCL7036200.1"/>
    </source>
</evidence>
<evidence type="ECO:0000313" key="3">
    <source>
        <dbReference type="EMBL" id="MCL7047652.1"/>
    </source>
</evidence>
<proteinExistence type="predicted"/>